<feature type="compositionally biased region" description="Polar residues" evidence="2">
    <location>
        <begin position="207"/>
        <end position="220"/>
    </location>
</feature>
<feature type="region of interest" description="Disordered" evidence="2">
    <location>
        <begin position="169"/>
        <end position="423"/>
    </location>
</feature>
<feature type="compositionally biased region" description="Low complexity" evidence="2">
    <location>
        <begin position="695"/>
        <end position="716"/>
    </location>
</feature>
<sequence length="935" mass="101088">MDFCFDGRQHPRIGRPNLSRQATFSRQRERGEDDLSIGSTPTTPSTAKPAFVRRQVTGLRGVHAPEDVQSPEGSLSVSNAAPRGVKRRALHWGRQVTRTNMVGEEQAGPARVLSFRDGSPRSQKHTREEYIIDIPDVLEPSDSMILTSRSISSSGRPKGSFSLALELDELETLPSPGRDVSMDSDGDEPERRTAAKAKGKKLGKPRLQSQRRTPSASSLGRSAAADNGTDTAAQGSTGQNGEDGRGMPKRKQRKGSASGKSARGKSKGSKPASAERSLSREKETSQATQADPKKPLASSRSASRSLSNLSDTDGKARSGKHRTRSVEFEKTPSVGSPASPRRRSLSREASGSSAGSRRVTTGDLSASSTREFSRSGSAAASPTGSQTPKGKRGLRSGRMTPKRREERRQKLRRRLAKASLQVPRRKDGKVSFLRKAWSQARSALLGLPEPETQDDNDPKAKGLRGWNAARALCIGTGRALQDSKRIMTIVRQAADEAYHRHCLQKAIIEEIGGILRRSLANVSDDMDETIGDILMDLQRLKMMDMTEVGALVCEAILNFDDGEEEPESGTADATEAASATIARGGDALSAPSVKRPTTLQSLRDELWQHVHNMPNREDVTGMEDDEIEMQLDRIVDQVDDLRKQLVEATRLSFGKQDLIHSSLRGRSDSRLSGIGVVDMPSDGRESVESILSRLSGVGARSRAASSRASSSGSESPSRPERSPCDKPQLSSGWRTAQKLWSQGSLTARADEEPCRPASMAPEGFGSVMSAETVPSNDALQNTGQGQAQRLPAAEEVRQMDRQLLIQRLKRQDTAETDDSEGMLGRSWGSTWSPPAKPPRLKVRGRSPGHSPSRERLRPAQVTPVPPAPGLVEVSQRSVLYAAMTAFPQMQKASAVVRTRKGPAASVKEVSADGAVLPSLFLPRPLSPTARRQGGG</sequence>
<proteinExistence type="predicted"/>
<reference evidence="3" key="1">
    <citation type="submission" date="2021-02" db="EMBL/GenBank/DDBJ databases">
        <authorList>
            <person name="Dougan E. K."/>
            <person name="Rhodes N."/>
            <person name="Thang M."/>
            <person name="Chan C."/>
        </authorList>
    </citation>
    <scope>NUCLEOTIDE SEQUENCE</scope>
</reference>
<feature type="region of interest" description="Disordered" evidence="2">
    <location>
        <begin position="808"/>
        <end position="868"/>
    </location>
</feature>
<feature type="region of interest" description="Disordered" evidence="2">
    <location>
        <begin position="695"/>
        <end position="733"/>
    </location>
</feature>
<feature type="compositionally biased region" description="Polar residues" evidence="2">
    <location>
        <begin position="228"/>
        <end position="240"/>
    </location>
</feature>
<accession>A0A813AZW7</accession>
<protein>
    <submittedName>
        <fullName evidence="3">Uncharacterized protein</fullName>
    </submittedName>
</protein>
<evidence type="ECO:0000313" key="4">
    <source>
        <dbReference type="Proteomes" id="UP000601435"/>
    </source>
</evidence>
<evidence type="ECO:0000256" key="2">
    <source>
        <dbReference type="SAM" id="MobiDB-lite"/>
    </source>
</evidence>
<comment type="caution">
    <text evidence="3">The sequence shown here is derived from an EMBL/GenBank/DDBJ whole genome shotgun (WGS) entry which is preliminary data.</text>
</comment>
<feature type="compositionally biased region" description="Polar residues" evidence="2">
    <location>
        <begin position="362"/>
        <end position="388"/>
    </location>
</feature>
<organism evidence="3 4">
    <name type="scientific">Symbiodinium necroappetens</name>
    <dbReference type="NCBI Taxonomy" id="1628268"/>
    <lineage>
        <taxon>Eukaryota</taxon>
        <taxon>Sar</taxon>
        <taxon>Alveolata</taxon>
        <taxon>Dinophyceae</taxon>
        <taxon>Suessiales</taxon>
        <taxon>Symbiodiniaceae</taxon>
        <taxon>Symbiodinium</taxon>
    </lineage>
</organism>
<feature type="coiled-coil region" evidence="1">
    <location>
        <begin position="624"/>
        <end position="651"/>
    </location>
</feature>
<feature type="region of interest" description="Disordered" evidence="2">
    <location>
        <begin position="745"/>
        <end position="769"/>
    </location>
</feature>
<feature type="compositionally biased region" description="Low complexity" evidence="2">
    <location>
        <begin position="296"/>
        <end position="310"/>
    </location>
</feature>
<keyword evidence="1" id="KW-0175">Coiled coil</keyword>
<dbReference type="Proteomes" id="UP000601435">
    <property type="component" value="Unassembled WGS sequence"/>
</dbReference>
<feature type="compositionally biased region" description="Basic residues" evidence="2">
    <location>
        <begin position="194"/>
        <end position="204"/>
    </location>
</feature>
<dbReference type="EMBL" id="CAJNJA010064585">
    <property type="protein sequence ID" value="CAE7883420.1"/>
    <property type="molecule type" value="Genomic_DNA"/>
</dbReference>
<feature type="compositionally biased region" description="Low complexity" evidence="2">
    <location>
        <begin position="347"/>
        <end position="358"/>
    </location>
</feature>
<dbReference type="AlphaFoldDB" id="A0A813AZW7"/>
<evidence type="ECO:0000256" key="1">
    <source>
        <dbReference type="SAM" id="Coils"/>
    </source>
</evidence>
<keyword evidence="4" id="KW-1185">Reference proteome</keyword>
<evidence type="ECO:0000313" key="3">
    <source>
        <dbReference type="EMBL" id="CAE7883420.1"/>
    </source>
</evidence>
<name>A0A813AZW7_9DINO</name>
<dbReference type="OrthoDB" id="436653at2759"/>
<feature type="region of interest" description="Disordered" evidence="2">
    <location>
        <begin position="1"/>
        <end position="86"/>
    </location>
</feature>
<gene>
    <name evidence="3" type="ORF">SNEC2469_LOCUS29089</name>
</gene>